<comment type="function">
    <text evidence="8">Plays a role in neuronal differentiation as chromatin-associated protein. Acts as inhibitor of HMG20B. Overcomes the repressive effects of the neuronal silencer REST and induces the activation of neuronal-specific genes. Involved in the recruitment of the histone methyltransferase KMT2A/MLL1 and consequent increased methylation of histone H3 lysine 4.</text>
</comment>
<dbReference type="SUPFAM" id="SSF47095">
    <property type="entry name" value="HMG-box"/>
    <property type="match status" value="1"/>
</dbReference>
<keyword evidence="16" id="KW-1185">Reference proteome</keyword>
<feature type="region of interest" description="Disordered" evidence="13">
    <location>
        <begin position="131"/>
        <end position="179"/>
    </location>
</feature>
<keyword evidence="4" id="KW-0804">Transcription</keyword>
<evidence type="ECO:0000256" key="13">
    <source>
        <dbReference type="SAM" id="MobiDB-lite"/>
    </source>
</evidence>
<dbReference type="PROSITE" id="PS50118">
    <property type="entry name" value="HMG_BOX_2"/>
    <property type="match status" value="1"/>
</dbReference>
<sequence>MKKRNRVYLYLMEKRTVIIVKEVKMMLSLVISCVQVRAISTAGHHGDVEHISDLEVWFFDFEPHQEMETLMTSSTLPPLFADEDGSKESNDLASTGLTHPEAPYSSGATSSTNNPEFVEDLSQGQLLQNESSNTAEGNEQRHEDEQRSKRGGWSKGRKRKKPLRDSNAPKSPLTGYVRFMNERREQLRAKRPEVPFPEITRMLGNEWSKLPPEEKQRYLDEADRDKERYMKELEQYQKTEAYKVFSRKTQDRQKGKSHRQDAARQATHDHEKEAEVKERSVFDIPIFTEEFLNHSKAREAELRQLRKSNMEFEERNAALQKHVESMRTAVEKLEVDVIQERSRNTVLQQHLETLRQVLTSSFASMPLPGSGETPTVDTIDSYMNRLHSIILANPQDNENFIATVREVVNRLDR</sequence>
<feature type="region of interest" description="Disordered" evidence="13">
    <location>
        <begin position="245"/>
        <end position="275"/>
    </location>
</feature>
<dbReference type="EMBL" id="VBQZ03000014">
    <property type="protein sequence ID" value="MXQ82940.1"/>
    <property type="molecule type" value="Genomic_DNA"/>
</dbReference>
<proteinExistence type="predicted"/>
<dbReference type="InterPro" id="IPR009071">
    <property type="entry name" value="HMG_box_dom"/>
</dbReference>
<dbReference type="FunFam" id="1.10.30.10:FF:000031">
    <property type="entry name" value="High mobility group protein 20A"/>
    <property type="match status" value="1"/>
</dbReference>
<feature type="coiled-coil region" evidence="12">
    <location>
        <begin position="295"/>
        <end position="336"/>
    </location>
</feature>
<feature type="compositionally biased region" description="Basic residues" evidence="13">
    <location>
        <begin position="149"/>
        <end position="162"/>
    </location>
</feature>
<dbReference type="AlphaFoldDB" id="A0A6B0R088"/>
<gene>
    <name evidence="15" type="ORF">E5288_WYG022754</name>
</gene>
<evidence type="ECO:0000256" key="2">
    <source>
        <dbReference type="ARBA" id="ARBA00023054"/>
    </source>
</evidence>
<feature type="compositionally biased region" description="Basic and acidic residues" evidence="13">
    <location>
        <begin position="138"/>
        <end position="148"/>
    </location>
</feature>
<dbReference type="CDD" id="cd22017">
    <property type="entry name" value="HMG-box_HMG20A"/>
    <property type="match status" value="1"/>
</dbReference>
<reference evidence="15" key="1">
    <citation type="submission" date="2019-10" db="EMBL/GenBank/DDBJ databases">
        <title>The sequence and de novo assembly of the wild yak genome.</title>
        <authorList>
            <person name="Liu Y."/>
        </authorList>
    </citation>
    <scope>NUCLEOTIDE SEQUENCE [LARGE SCALE GENOMIC DNA]</scope>
    <source>
        <strain evidence="15">WY2019</strain>
    </source>
</reference>
<feature type="compositionally biased region" description="Basic and acidic residues" evidence="13">
    <location>
        <begin position="248"/>
        <end position="275"/>
    </location>
</feature>
<dbReference type="GO" id="GO:0003677">
    <property type="term" value="F:DNA binding"/>
    <property type="evidence" value="ECO:0007669"/>
    <property type="project" value="UniProtKB-UniRule"/>
</dbReference>
<evidence type="ECO:0000259" key="14">
    <source>
        <dbReference type="PROSITE" id="PS50118"/>
    </source>
</evidence>
<dbReference type="Proteomes" id="UP000322234">
    <property type="component" value="Unassembled WGS sequence"/>
</dbReference>
<dbReference type="GO" id="GO:0010468">
    <property type="term" value="P:regulation of gene expression"/>
    <property type="evidence" value="ECO:0007669"/>
    <property type="project" value="TreeGrafter"/>
</dbReference>
<evidence type="ECO:0000256" key="5">
    <source>
        <dbReference type="ARBA" id="ARBA00023242"/>
    </source>
</evidence>
<evidence type="ECO:0000256" key="8">
    <source>
        <dbReference type="ARBA" id="ARBA00055661"/>
    </source>
</evidence>
<comment type="caution">
    <text evidence="15">The sequence shown here is derived from an EMBL/GenBank/DDBJ whole genome shotgun (WGS) entry which is preliminary data.</text>
</comment>
<feature type="compositionally biased region" description="Polar residues" evidence="13">
    <location>
        <begin position="106"/>
        <end position="115"/>
    </location>
</feature>
<name>A0A6B0R088_9CETA</name>
<evidence type="ECO:0000256" key="7">
    <source>
        <dbReference type="ARBA" id="ARBA00043040"/>
    </source>
</evidence>
<dbReference type="Gene3D" id="1.10.30.10">
    <property type="entry name" value="High mobility group box domain"/>
    <property type="match status" value="1"/>
</dbReference>
<feature type="domain" description="HMG box" evidence="14">
    <location>
        <begin position="169"/>
        <end position="237"/>
    </location>
</feature>
<evidence type="ECO:0000256" key="1">
    <source>
        <dbReference type="ARBA" id="ARBA00023015"/>
    </source>
</evidence>
<dbReference type="InterPro" id="IPR051965">
    <property type="entry name" value="ChromReg_NeuronalGeneExpr"/>
</dbReference>
<keyword evidence="2 12" id="KW-0175">Coiled coil</keyword>
<evidence type="ECO:0000313" key="15">
    <source>
        <dbReference type="EMBL" id="MXQ82940.1"/>
    </source>
</evidence>
<keyword evidence="3 11" id="KW-0238">DNA-binding</keyword>
<dbReference type="PANTHER" id="PTHR46040:SF1">
    <property type="entry name" value="HIGH MOBILITY GROUP PROTEIN 20A-RELATED"/>
    <property type="match status" value="1"/>
</dbReference>
<evidence type="ECO:0000256" key="3">
    <source>
        <dbReference type="ARBA" id="ARBA00023125"/>
    </source>
</evidence>
<keyword evidence="5 11" id="KW-0539">Nucleus</keyword>
<accession>A0A6B0R088</accession>
<evidence type="ECO:0000256" key="11">
    <source>
        <dbReference type="PROSITE-ProRule" id="PRU00267"/>
    </source>
</evidence>
<organism evidence="15 16">
    <name type="scientific">Bos mutus</name>
    <name type="common">wild yak</name>
    <dbReference type="NCBI Taxonomy" id="72004"/>
    <lineage>
        <taxon>Eukaryota</taxon>
        <taxon>Metazoa</taxon>
        <taxon>Chordata</taxon>
        <taxon>Craniata</taxon>
        <taxon>Vertebrata</taxon>
        <taxon>Euteleostomi</taxon>
        <taxon>Mammalia</taxon>
        <taxon>Eutheria</taxon>
        <taxon>Laurasiatheria</taxon>
        <taxon>Artiodactyla</taxon>
        <taxon>Ruminantia</taxon>
        <taxon>Pecora</taxon>
        <taxon>Bovidae</taxon>
        <taxon>Bovinae</taxon>
        <taxon>Bos</taxon>
    </lineage>
</organism>
<evidence type="ECO:0000256" key="9">
    <source>
        <dbReference type="ARBA" id="ARBA00062206"/>
    </source>
</evidence>
<evidence type="ECO:0000256" key="6">
    <source>
        <dbReference type="ARBA" id="ARBA00039787"/>
    </source>
</evidence>
<dbReference type="PANTHER" id="PTHR46040">
    <property type="entry name" value="HIGH MOBILITY GROUP PROTEIN 2"/>
    <property type="match status" value="1"/>
</dbReference>
<keyword evidence="1" id="KW-0805">Transcription regulation</keyword>
<dbReference type="Pfam" id="PF00505">
    <property type="entry name" value="HMG_box"/>
    <property type="match status" value="1"/>
</dbReference>
<comment type="subunit">
    <text evidence="9">Interacts with DTNB.</text>
</comment>
<feature type="region of interest" description="Disordered" evidence="13">
    <location>
        <begin position="76"/>
        <end position="116"/>
    </location>
</feature>
<dbReference type="InterPro" id="IPR036910">
    <property type="entry name" value="HMG_box_dom_sf"/>
</dbReference>
<dbReference type="GO" id="GO:0005634">
    <property type="term" value="C:nucleus"/>
    <property type="evidence" value="ECO:0007669"/>
    <property type="project" value="UniProtKB-UniRule"/>
</dbReference>
<dbReference type="SMART" id="SM00398">
    <property type="entry name" value="HMG"/>
    <property type="match status" value="1"/>
</dbReference>
<feature type="DNA-binding region" description="HMG box" evidence="11">
    <location>
        <begin position="169"/>
        <end position="237"/>
    </location>
</feature>
<evidence type="ECO:0000256" key="4">
    <source>
        <dbReference type="ARBA" id="ARBA00023163"/>
    </source>
</evidence>
<evidence type="ECO:0000256" key="12">
    <source>
        <dbReference type="SAM" id="Coils"/>
    </source>
</evidence>
<protein>
    <recommendedName>
        <fullName evidence="6">High mobility group protein 20A</fullName>
    </recommendedName>
    <alternativeName>
        <fullName evidence="7">HMG box-containing protein 20A</fullName>
    </alternativeName>
    <alternativeName>
        <fullName evidence="10">HMG domain-containing protein HMGX1</fullName>
    </alternativeName>
</protein>
<evidence type="ECO:0000313" key="16">
    <source>
        <dbReference type="Proteomes" id="UP000322234"/>
    </source>
</evidence>
<evidence type="ECO:0000256" key="10">
    <source>
        <dbReference type="ARBA" id="ARBA00079231"/>
    </source>
</evidence>